<gene>
    <name evidence="1" type="ORF">KL86DES1_21536</name>
</gene>
<reference evidence="1" key="1">
    <citation type="submission" date="2016-08" db="EMBL/GenBank/DDBJ databases">
        <authorList>
            <person name="Seilhamer J.J."/>
        </authorList>
    </citation>
    <scope>NUCLEOTIDE SEQUENCE</scope>
    <source>
        <strain evidence="1">86-1</strain>
    </source>
</reference>
<evidence type="ECO:0000313" key="1">
    <source>
        <dbReference type="EMBL" id="SCM73812.1"/>
    </source>
</evidence>
<dbReference type="AlphaFoldDB" id="A0A212L8A9"/>
<dbReference type="SUPFAM" id="SSF51735">
    <property type="entry name" value="NAD(P)-binding Rossmann-fold domains"/>
    <property type="match status" value="1"/>
</dbReference>
<dbReference type="RefSeq" id="WP_179980859.1">
    <property type="nucleotide sequence ID" value="NZ_LT608333.1"/>
</dbReference>
<dbReference type="PANTHER" id="PTHR14097">
    <property type="entry name" value="OXIDOREDUCTASE HTATIP2"/>
    <property type="match status" value="1"/>
</dbReference>
<proteinExistence type="predicted"/>
<sequence length="210" mass="22735">MKLLLVGATGLVGQQVLSQALDDPRVHTLVTPVRRPLTTSHDKLVAPIVRFDDLPADADWWQADAAICTLGTTIKKAGSREKFREVDHDYPLAVARLARMHGTPSFAIVSAMGANPNSLFFYSRVKGELEADLTALDFPSLTLVRPALIGGHRKERRPGEQMAMKALQLLNPLIPKSLRINAGATIAQALLNAALQGRTGIRVISSAQMS</sequence>
<accession>A0A212L8A9</accession>
<protein>
    <recommendedName>
        <fullName evidence="2">NAD-dependent dehydratase</fullName>
    </recommendedName>
</protein>
<dbReference type="Gene3D" id="3.40.50.720">
    <property type="entry name" value="NAD(P)-binding Rossmann-like Domain"/>
    <property type="match status" value="1"/>
</dbReference>
<dbReference type="InterPro" id="IPR036291">
    <property type="entry name" value="NAD(P)-bd_dom_sf"/>
</dbReference>
<dbReference type="EMBL" id="FMJC01000002">
    <property type="protein sequence ID" value="SCM73812.1"/>
    <property type="molecule type" value="Genomic_DNA"/>
</dbReference>
<name>A0A212L8A9_9BACT</name>
<dbReference type="PANTHER" id="PTHR14097:SF7">
    <property type="entry name" value="OXIDOREDUCTASE HTATIP2"/>
    <property type="match status" value="1"/>
</dbReference>
<evidence type="ECO:0008006" key="2">
    <source>
        <dbReference type="Google" id="ProtNLM"/>
    </source>
</evidence>
<organism evidence="1">
    <name type="scientific">uncultured Desulfovibrio sp</name>
    <dbReference type="NCBI Taxonomy" id="167968"/>
    <lineage>
        <taxon>Bacteria</taxon>
        <taxon>Pseudomonadati</taxon>
        <taxon>Thermodesulfobacteriota</taxon>
        <taxon>Desulfovibrionia</taxon>
        <taxon>Desulfovibrionales</taxon>
        <taxon>Desulfovibrionaceae</taxon>
        <taxon>Desulfovibrio</taxon>
        <taxon>environmental samples</taxon>
    </lineage>
</organism>